<evidence type="ECO:0000313" key="9">
    <source>
        <dbReference type="Proteomes" id="UP000605846"/>
    </source>
</evidence>
<feature type="region of interest" description="Disordered" evidence="6">
    <location>
        <begin position="1"/>
        <end position="47"/>
    </location>
</feature>
<dbReference type="Proteomes" id="UP000605846">
    <property type="component" value="Unassembled WGS sequence"/>
</dbReference>
<evidence type="ECO:0000256" key="4">
    <source>
        <dbReference type="ARBA" id="ARBA00022833"/>
    </source>
</evidence>
<gene>
    <name evidence="8" type="ORF">EC973_008384</name>
</gene>
<evidence type="ECO:0000256" key="1">
    <source>
        <dbReference type="ARBA" id="ARBA00004170"/>
    </source>
</evidence>
<accession>A0A8H7BT16</accession>
<dbReference type="InterPro" id="IPR006629">
    <property type="entry name" value="LITAF"/>
</dbReference>
<dbReference type="GO" id="GO:0005634">
    <property type="term" value="C:nucleus"/>
    <property type="evidence" value="ECO:0007669"/>
    <property type="project" value="TreeGrafter"/>
</dbReference>
<dbReference type="PANTHER" id="PTHR23292">
    <property type="entry name" value="LIPOPOLYSACCHARIDE-INDUCED TUMOR NECROSIS FACTOR-ALPHA FACTOR"/>
    <property type="match status" value="1"/>
</dbReference>
<keyword evidence="5" id="KW-0472">Membrane</keyword>
<feature type="compositionally biased region" description="Pro residues" evidence="6">
    <location>
        <begin position="14"/>
        <end position="27"/>
    </location>
</feature>
<dbReference type="AlphaFoldDB" id="A0A8H7BT16"/>
<keyword evidence="9" id="KW-1185">Reference proteome</keyword>
<evidence type="ECO:0000256" key="6">
    <source>
        <dbReference type="SAM" id="MobiDB-lite"/>
    </source>
</evidence>
<dbReference type="OrthoDB" id="4713066at2759"/>
<dbReference type="EMBL" id="JABAYA010000070">
    <property type="protein sequence ID" value="KAF7726877.1"/>
    <property type="molecule type" value="Genomic_DNA"/>
</dbReference>
<dbReference type="GO" id="GO:0008270">
    <property type="term" value="F:zinc ion binding"/>
    <property type="evidence" value="ECO:0007669"/>
    <property type="project" value="TreeGrafter"/>
</dbReference>
<evidence type="ECO:0000256" key="5">
    <source>
        <dbReference type="ARBA" id="ARBA00023136"/>
    </source>
</evidence>
<dbReference type="InterPro" id="IPR037519">
    <property type="entry name" value="LITAF_fam"/>
</dbReference>
<comment type="subcellular location">
    <subcellularLocation>
        <location evidence="1">Membrane</location>
        <topology evidence="1">Peripheral membrane protein</topology>
    </subcellularLocation>
</comment>
<comment type="similarity">
    <text evidence="2">Belongs to the CDIP1/LITAF family.</text>
</comment>
<reference evidence="8" key="1">
    <citation type="submission" date="2020-01" db="EMBL/GenBank/DDBJ databases">
        <title>Genome Sequencing of Three Apophysomyces-Like Fungal Strains Confirms a Novel Fungal Genus in the Mucoromycota with divergent Burkholderia-like Endosymbiotic Bacteria.</title>
        <authorList>
            <person name="Stajich J.E."/>
            <person name="Macias A.M."/>
            <person name="Carter-House D."/>
            <person name="Lovett B."/>
            <person name="Kasson L.R."/>
            <person name="Berry K."/>
            <person name="Grigoriev I."/>
            <person name="Chang Y."/>
            <person name="Spatafora J."/>
            <person name="Kasson M.T."/>
        </authorList>
    </citation>
    <scope>NUCLEOTIDE SEQUENCE</scope>
    <source>
        <strain evidence="8">NRRL A-21654</strain>
    </source>
</reference>
<dbReference type="PANTHER" id="PTHR23292:SF46">
    <property type="entry name" value="LIPOPOLYSACCHARIDE-INDUCED TUMOR NECROSIS FACTOR-ALPHA FACTOR HOMOLOG"/>
    <property type="match status" value="1"/>
</dbReference>
<protein>
    <recommendedName>
        <fullName evidence="7">LITAF domain-containing protein</fullName>
    </recommendedName>
</protein>
<feature type="domain" description="LITAF" evidence="7">
    <location>
        <begin position="66"/>
        <end position="154"/>
    </location>
</feature>
<name>A0A8H7BT16_9FUNG</name>
<sequence length="160" mass="17346">MPAKDKIPTIPSIYPTPPVSVPHPGPSIPDRLPPSYESSIAQPSLPPPPFVQPLQPQQYGTMPMPSPVPIVTPNVIEISNLRMEPRVVQCPQCGHFVETVTHYESGSATFLSALALYFLGCNSGCCLVPFCLPMCKDVQHTCPGCDSTLAVYRRLDGWGC</sequence>
<evidence type="ECO:0000256" key="3">
    <source>
        <dbReference type="ARBA" id="ARBA00022723"/>
    </source>
</evidence>
<dbReference type="Pfam" id="PF10601">
    <property type="entry name" value="zf-LITAF-like"/>
    <property type="match status" value="1"/>
</dbReference>
<keyword evidence="4" id="KW-0862">Zinc</keyword>
<keyword evidence="3" id="KW-0479">Metal-binding</keyword>
<proteinExistence type="inferred from homology"/>
<comment type="caution">
    <text evidence="8">The sequence shown here is derived from an EMBL/GenBank/DDBJ whole genome shotgun (WGS) entry which is preliminary data.</text>
</comment>
<evidence type="ECO:0000313" key="8">
    <source>
        <dbReference type="EMBL" id="KAF7726877.1"/>
    </source>
</evidence>
<dbReference type="PROSITE" id="PS51837">
    <property type="entry name" value="LITAF"/>
    <property type="match status" value="1"/>
</dbReference>
<dbReference type="GO" id="GO:0098560">
    <property type="term" value="C:cytoplasmic side of late endosome membrane"/>
    <property type="evidence" value="ECO:0007669"/>
    <property type="project" value="TreeGrafter"/>
</dbReference>
<organism evidence="8 9">
    <name type="scientific">Apophysomyces ossiformis</name>
    <dbReference type="NCBI Taxonomy" id="679940"/>
    <lineage>
        <taxon>Eukaryota</taxon>
        <taxon>Fungi</taxon>
        <taxon>Fungi incertae sedis</taxon>
        <taxon>Mucoromycota</taxon>
        <taxon>Mucoromycotina</taxon>
        <taxon>Mucoromycetes</taxon>
        <taxon>Mucorales</taxon>
        <taxon>Mucorineae</taxon>
        <taxon>Mucoraceae</taxon>
        <taxon>Apophysomyces</taxon>
    </lineage>
</organism>
<evidence type="ECO:0000256" key="2">
    <source>
        <dbReference type="ARBA" id="ARBA00005975"/>
    </source>
</evidence>
<dbReference type="SMART" id="SM00714">
    <property type="entry name" value="LITAF"/>
    <property type="match status" value="1"/>
</dbReference>
<evidence type="ECO:0000259" key="7">
    <source>
        <dbReference type="PROSITE" id="PS51837"/>
    </source>
</evidence>